<reference evidence="1 2" key="1">
    <citation type="submission" date="2018-09" db="EMBL/GenBank/DDBJ databases">
        <title>YIM 75507 draft genome.</title>
        <authorList>
            <person name="Tang S."/>
            <person name="Feng Y."/>
        </authorList>
    </citation>
    <scope>NUCLEOTIDE SEQUENCE [LARGE SCALE GENOMIC DNA]</scope>
    <source>
        <strain evidence="1 2">YIM 75507</strain>
    </source>
</reference>
<dbReference type="Proteomes" id="UP000265768">
    <property type="component" value="Unassembled WGS sequence"/>
</dbReference>
<dbReference type="Pfam" id="PF11720">
    <property type="entry name" value="Inhibitor_I78"/>
    <property type="match status" value="1"/>
</dbReference>
<dbReference type="Gene3D" id="3.30.10.10">
    <property type="entry name" value="Trypsin Inhibitor V, subunit A"/>
    <property type="match status" value="1"/>
</dbReference>
<sequence>MAGMSDEAPEDDLDAYVGLDVRAAENRAGERGWGMVRKLSPGEPMTMEYVPSRINFVLEDDVVRRCWQG</sequence>
<accession>A0A3A4A780</accession>
<gene>
    <name evidence="1" type="ORF">D5H75_36675</name>
</gene>
<evidence type="ECO:0000313" key="2">
    <source>
        <dbReference type="Proteomes" id="UP000265768"/>
    </source>
</evidence>
<comment type="caution">
    <text evidence="1">The sequence shown here is derived from an EMBL/GenBank/DDBJ whole genome shotgun (WGS) entry which is preliminary data.</text>
</comment>
<name>A0A3A4A780_9ACTN</name>
<dbReference type="EMBL" id="QZEY01000024">
    <property type="protein sequence ID" value="RJL21773.1"/>
    <property type="molecule type" value="Genomic_DNA"/>
</dbReference>
<keyword evidence="2" id="KW-1185">Reference proteome</keyword>
<organism evidence="1 2">
    <name type="scientific">Bailinhaonella thermotolerans</name>
    <dbReference type="NCBI Taxonomy" id="1070861"/>
    <lineage>
        <taxon>Bacteria</taxon>
        <taxon>Bacillati</taxon>
        <taxon>Actinomycetota</taxon>
        <taxon>Actinomycetes</taxon>
        <taxon>Streptosporangiales</taxon>
        <taxon>Streptosporangiaceae</taxon>
        <taxon>Bailinhaonella</taxon>
    </lineage>
</organism>
<protein>
    <submittedName>
        <fullName evidence="1">Proteinase inhibitor I78</fullName>
    </submittedName>
</protein>
<evidence type="ECO:0000313" key="1">
    <source>
        <dbReference type="EMBL" id="RJL21773.1"/>
    </source>
</evidence>
<dbReference type="OrthoDB" id="3482539at2"/>
<dbReference type="InterPro" id="IPR021719">
    <property type="entry name" value="Prot_inh_I78"/>
</dbReference>
<dbReference type="AlphaFoldDB" id="A0A3A4A780"/>
<proteinExistence type="predicted"/>